<proteinExistence type="predicted"/>
<comment type="caution">
    <text evidence="3">The sequence shown here is derived from an EMBL/GenBank/DDBJ whole genome shotgun (WGS) entry which is preliminary data.</text>
</comment>
<dbReference type="Pfam" id="PF13155">
    <property type="entry name" value="Toprim_2"/>
    <property type="match status" value="1"/>
</dbReference>
<dbReference type="GO" id="GO:0006260">
    <property type="term" value="P:DNA replication"/>
    <property type="evidence" value="ECO:0007669"/>
    <property type="project" value="InterPro"/>
</dbReference>
<dbReference type="Gene3D" id="3.40.50.300">
    <property type="entry name" value="P-loop containing nucleotide triphosphate hydrolases"/>
    <property type="match status" value="1"/>
</dbReference>
<dbReference type="AlphaFoldDB" id="A0A506TZ64"/>
<dbReference type="SUPFAM" id="SSF57783">
    <property type="entry name" value="Zinc beta-ribbon"/>
    <property type="match status" value="1"/>
</dbReference>
<name>A0A506TZ64_9HYPH</name>
<dbReference type="SUPFAM" id="SSF56731">
    <property type="entry name" value="DNA primase core"/>
    <property type="match status" value="1"/>
</dbReference>
<evidence type="ECO:0000313" key="4">
    <source>
        <dbReference type="Proteomes" id="UP000320314"/>
    </source>
</evidence>
<keyword evidence="4" id="KW-1185">Reference proteome</keyword>
<evidence type="ECO:0000313" key="3">
    <source>
        <dbReference type="EMBL" id="TPW26015.1"/>
    </source>
</evidence>
<gene>
    <name evidence="3" type="ORF">FJU11_16500</name>
</gene>
<feature type="region of interest" description="Disordered" evidence="1">
    <location>
        <begin position="580"/>
        <end position="601"/>
    </location>
</feature>
<dbReference type="CDD" id="cd01029">
    <property type="entry name" value="TOPRIM_primases"/>
    <property type="match status" value="1"/>
</dbReference>
<feature type="region of interest" description="Disordered" evidence="1">
    <location>
        <begin position="95"/>
        <end position="116"/>
    </location>
</feature>
<dbReference type="PROSITE" id="PS51199">
    <property type="entry name" value="SF4_HELICASE"/>
    <property type="match status" value="1"/>
</dbReference>
<dbReference type="RefSeq" id="WP_141168183.1">
    <property type="nucleotide sequence ID" value="NZ_VHLH01000039.1"/>
</dbReference>
<reference evidence="3 4" key="1">
    <citation type="submission" date="2019-06" db="EMBL/GenBank/DDBJ databases">
        <authorList>
            <person name="Li M."/>
        </authorList>
    </citation>
    <scope>NUCLEOTIDE SEQUENCE [LARGE SCALE GENOMIC DNA]</scope>
    <source>
        <strain evidence="3 4">BGMRC6574</strain>
    </source>
</reference>
<dbReference type="Gene3D" id="3.40.1360.10">
    <property type="match status" value="1"/>
</dbReference>
<dbReference type="GO" id="GO:0043139">
    <property type="term" value="F:5'-3' DNA helicase activity"/>
    <property type="evidence" value="ECO:0007669"/>
    <property type="project" value="InterPro"/>
</dbReference>
<protein>
    <submittedName>
        <fullName evidence="3">DNA primase</fullName>
    </submittedName>
</protein>
<feature type="domain" description="SF4 helicase" evidence="2">
    <location>
        <begin position="327"/>
        <end position="585"/>
    </location>
</feature>
<evidence type="ECO:0000256" key="1">
    <source>
        <dbReference type="SAM" id="MobiDB-lite"/>
    </source>
</evidence>
<organism evidence="3 4">
    <name type="scientific">Pararhizobium mangrovi</name>
    <dbReference type="NCBI Taxonomy" id="2590452"/>
    <lineage>
        <taxon>Bacteria</taxon>
        <taxon>Pseudomonadati</taxon>
        <taxon>Pseudomonadota</taxon>
        <taxon>Alphaproteobacteria</taxon>
        <taxon>Hyphomicrobiales</taxon>
        <taxon>Rhizobiaceae</taxon>
        <taxon>Rhizobium/Agrobacterium group</taxon>
        <taxon>Pararhizobium</taxon>
    </lineage>
</organism>
<dbReference type="PANTHER" id="PTHR12873:SF0">
    <property type="entry name" value="TWINKLE MTDNA HELICASE"/>
    <property type="match status" value="1"/>
</dbReference>
<dbReference type="PANTHER" id="PTHR12873">
    <property type="entry name" value="T7-LIKE MITOCHONDRIAL DNA HELICASE"/>
    <property type="match status" value="1"/>
</dbReference>
<dbReference type="InterPro" id="IPR034154">
    <property type="entry name" value="TOPRIM_DnaG/twinkle"/>
</dbReference>
<dbReference type="OrthoDB" id="9763644at2"/>
<dbReference type="InterPro" id="IPR007694">
    <property type="entry name" value="DNA_helicase_DnaB-like_C"/>
</dbReference>
<dbReference type="GO" id="GO:0003697">
    <property type="term" value="F:single-stranded DNA binding"/>
    <property type="evidence" value="ECO:0007669"/>
    <property type="project" value="InterPro"/>
</dbReference>
<accession>A0A506TZ64</accession>
<dbReference type="EMBL" id="VHLH01000039">
    <property type="protein sequence ID" value="TPW26015.1"/>
    <property type="molecule type" value="Genomic_DNA"/>
</dbReference>
<dbReference type="Pfam" id="PF13481">
    <property type="entry name" value="AAA_25"/>
    <property type="match status" value="1"/>
</dbReference>
<dbReference type="GO" id="GO:0005524">
    <property type="term" value="F:ATP binding"/>
    <property type="evidence" value="ECO:0007669"/>
    <property type="project" value="InterPro"/>
</dbReference>
<dbReference type="SUPFAM" id="SSF52540">
    <property type="entry name" value="P-loop containing nucleoside triphosphate hydrolases"/>
    <property type="match status" value="1"/>
</dbReference>
<dbReference type="Proteomes" id="UP000320314">
    <property type="component" value="Unassembled WGS sequence"/>
</dbReference>
<sequence>MADIVEIKRMLADRAQAVAEMLLPGGRKESQEWRAGSTAGEKGQSLGVHLSGPKAGIWQDFATDEGGDLLDLWMAVKGGTLLDALKDASSYLGVTHPEPFKEPSKSYQRPKRPDCRKPEAKVHDYLTVDRNLPGYVLDAYKIGERGDEILFPFILPDGVLALAKARKAEAKASPKPTAGNCEPILFGWQAVPANAREIIITEGEIDAMSWAAYGHAAMSVPFGGGKGAKQQWIENEFDRLARFETIYLSMDMDPTGEEAVAEIVSRLGRHRCRVVALPLKDANDCLVEGVTQAEMDDALRTAKTMDPEGLRRASDYHDKVVHLFWPAHEEREGFSTPYSKLIGRLHFRPAEMTLWSGASGSGKSQMISDCVPHWVREGSRVCVASLEMKGEQTLRRMVKQTGGVDRPTEPFIRQCLNYLDPGLLIYERVGKAGVQALLEVFEYARAKYACDQFVIDSLMRMGVASDDYVGQEKAVFQIVDWAVEKAVHVHLVAHARKGEKGGGAPSLEDVKGASEIGSNAFNILTIWRDRQREEDIRKGGEGADESDKPGVIVNVAKQRNGDFEGKVGLWFDQDTYQYQSTPDKAQWRRSFIGRGQQERVA</sequence>
<evidence type="ECO:0000259" key="2">
    <source>
        <dbReference type="PROSITE" id="PS51199"/>
    </source>
</evidence>
<dbReference type="InterPro" id="IPR027417">
    <property type="entry name" value="P-loop_NTPase"/>
</dbReference>
<dbReference type="InterPro" id="IPR027032">
    <property type="entry name" value="Twinkle-like"/>
</dbReference>